<dbReference type="GO" id="GO:0019646">
    <property type="term" value="P:aerobic electron transport chain"/>
    <property type="evidence" value="ECO:0007669"/>
    <property type="project" value="TreeGrafter"/>
</dbReference>
<dbReference type="InterPro" id="IPR036188">
    <property type="entry name" value="FAD/NAD-bd_sf"/>
</dbReference>
<keyword evidence="4" id="KW-0274">FAD</keyword>
<sequence length="402" mass="44264">MTEVLILGAGYAGLRTLKILQQSHTDFHITLVDQNNYHYEATDLHELATGNQPKERILYNISDVIKPDKTTFIQGEVVNINRDDKNVSLKDGKKLSYDYLVVSLGFESESFGIDGVEENALEMVNIDSAESVQKHILARMEDYRESKNPDDLKIVVCGAGFTGIELLGALHEATPKLAKTAGVDPKEIQLYCVEAVTRLLPMFDEKLAGWGIDKLKSWGINFLTGKPIKAIKPNTVVYEDDAETGTTSELKANTIIWTTGVRGSHVMNDSGFSQRRGRVMVKADLTDPDFANVYILGDVSAVMDEESKRPYPTTAQIAIAMGTQAAENIENQLNNKPTSPFKFKSLGSVASIGNTQAFGLVGKTPVRGYPASVVKKGIMDRSLFELGGTKEVMSKGRFDFYH</sequence>
<evidence type="ECO:0000256" key="5">
    <source>
        <dbReference type="ARBA" id="ARBA00023002"/>
    </source>
</evidence>
<dbReference type="STRING" id="701521.PECL_322"/>
<dbReference type="PANTHER" id="PTHR42913:SF3">
    <property type="entry name" value="64 KDA MITOCHONDRIAL NADH DEHYDROGENASE (EUROFUNG)"/>
    <property type="match status" value="1"/>
</dbReference>
<dbReference type="eggNOG" id="COG1252">
    <property type="taxonomic scope" value="Bacteria"/>
</dbReference>
<dbReference type="PRINTS" id="PR00368">
    <property type="entry name" value="FADPNR"/>
</dbReference>
<accession>G8PAS5</accession>
<evidence type="ECO:0000313" key="8">
    <source>
        <dbReference type="Proteomes" id="UP000005444"/>
    </source>
</evidence>
<protein>
    <submittedName>
        <fullName evidence="7">Pyridine nucleotide-disulfide oxidoreductase family protein</fullName>
    </submittedName>
</protein>
<keyword evidence="8" id="KW-1185">Reference proteome</keyword>
<evidence type="ECO:0000313" key="7">
    <source>
        <dbReference type="EMBL" id="AEV94634.1"/>
    </source>
</evidence>
<dbReference type="RefSeq" id="WP_014214832.1">
    <property type="nucleotide sequence ID" value="NC_016605.1"/>
</dbReference>
<dbReference type="PATRIC" id="fig|701521.8.peg.302"/>
<reference evidence="7 8" key="1">
    <citation type="journal article" date="2012" name="J. Bacteriol.">
        <title>Complete Genome Sequence of the Beer Spoilage Organism Pediococcus claussenii ATCC BAA-344T.</title>
        <authorList>
            <person name="Pittet V."/>
            <person name="Abegunde T."/>
            <person name="Marfleet T."/>
            <person name="Haakensen M."/>
            <person name="Morrow K."/>
            <person name="Jayaprakash T."/>
            <person name="Schroeder K."/>
            <person name="Trost B."/>
            <person name="Byrns S."/>
            <person name="Bergsveinson J."/>
            <person name="Kusalik A."/>
            <person name="Ziola B."/>
        </authorList>
    </citation>
    <scope>NUCLEOTIDE SEQUENCE [LARGE SCALE GENOMIC DNA]</scope>
    <source>
        <strain evidence="7 8">ATCC BAA-344</strain>
    </source>
</reference>
<evidence type="ECO:0000259" key="6">
    <source>
        <dbReference type="Pfam" id="PF07992"/>
    </source>
</evidence>
<feature type="domain" description="FAD/NAD(P)-binding" evidence="6">
    <location>
        <begin position="3"/>
        <end position="322"/>
    </location>
</feature>
<keyword evidence="3" id="KW-0285">Flavoprotein</keyword>
<comment type="cofactor">
    <cofactor evidence="1">
        <name>FAD</name>
        <dbReference type="ChEBI" id="CHEBI:57692"/>
    </cofactor>
</comment>
<comment type="similarity">
    <text evidence="2">Belongs to the NADH dehydrogenase family.</text>
</comment>
<evidence type="ECO:0000256" key="3">
    <source>
        <dbReference type="ARBA" id="ARBA00022630"/>
    </source>
</evidence>
<dbReference type="Proteomes" id="UP000005444">
    <property type="component" value="Chromosome"/>
</dbReference>
<dbReference type="SUPFAM" id="SSF51905">
    <property type="entry name" value="FAD/NAD(P)-binding domain"/>
    <property type="match status" value="2"/>
</dbReference>
<name>G8PAS5_PEDCP</name>
<dbReference type="InterPro" id="IPR051169">
    <property type="entry name" value="NADH-Q_oxidoreductase"/>
</dbReference>
<dbReference type="Pfam" id="PF07992">
    <property type="entry name" value="Pyr_redox_2"/>
    <property type="match status" value="1"/>
</dbReference>
<dbReference type="InterPro" id="IPR023753">
    <property type="entry name" value="FAD/NAD-binding_dom"/>
</dbReference>
<evidence type="ECO:0000256" key="4">
    <source>
        <dbReference type="ARBA" id="ARBA00022827"/>
    </source>
</evidence>
<dbReference type="KEGG" id="pce:PECL_322"/>
<keyword evidence="5" id="KW-0560">Oxidoreductase</keyword>
<proteinExistence type="inferred from homology"/>
<dbReference type="PRINTS" id="PR00411">
    <property type="entry name" value="PNDRDTASEI"/>
</dbReference>
<dbReference type="PANTHER" id="PTHR42913">
    <property type="entry name" value="APOPTOSIS-INDUCING FACTOR 1"/>
    <property type="match status" value="1"/>
</dbReference>
<dbReference type="Gene3D" id="3.50.50.100">
    <property type="match status" value="1"/>
</dbReference>
<dbReference type="GO" id="GO:0003955">
    <property type="term" value="F:NAD(P)H dehydrogenase (quinone) activity"/>
    <property type="evidence" value="ECO:0007669"/>
    <property type="project" value="TreeGrafter"/>
</dbReference>
<dbReference type="AlphaFoldDB" id="G8PAS5"/>
<organism evidence="7 8">
    <name type="scientific">Pediococcus claussenii (strain ATCC BAA-344 / DSM 14800 / JCM 18046 / KCTC 3811 / LMG 21948 / P06)</name>
    <dbReference type="NCBI Taxonomy" id="701521"/>
    <lineage>
        <taxon>Bacteria</taxon>
        <taxon>Bacillati</taxon>
        <taxon>Bacillota</taxon>
        <taxon>Bacilli</taxon>
        <taxon>Lactobacillales</taxon>
        <taxon>Lactobacillaceae</taxon>
        <taxon>Pediococcus</taxon>
    </lineage>
</organism>
<dbReference type="HOGENOM" id="CLU_021377_7_2_9"/>
<evidence type="ECO:0000256" key="2">
    <source>
        <dbReference type="ARBA" id="ARBA00005272"/>
    </source>
</evidence>
<gene>
    <name evidence="7" type="ordered locus">PECL_322</name>
</gene>
<dbReference type="EMBL" id="CP003137">
    <property type="protein sequence ID" value="AEV94634.1"/>
    <property type="molecule type" value="Genomic_DNA"/>
</dbReference>
<evidence type="ECO:0000256" key="1">
    <source>
        <dbReference type="ARBA" id="ARBA00001974"/>
    </source>
</evidence>